<proteinExistence type="predicted"/>
<protein>
    <submittedName>
        <fullName evidence="1">Uncharacterized protein</fullName>
    </submittedName>
</protein>
<accession>A0A5S5C6U1</accession>
<organism evidence="1 2">
    <name type="scientific">Aquimarina intermedia</name>
    <dbReference type="NCBI Taxonomy" id="350814"/>
    <lineage>
        <taxon>Bacteria</taxon>
        <taxon>Pseudomonadati</taxon>
        <taxon>Bacteroidota</taxon>
        <taxon>Flavobacteriia</taxon>
        <taxon>Flavobacteriales</taxon>
        <taxon>Flavobacteriaceae</taxon>
        <taxon>Aquimarina</taxon>
    </lineage>
</organism>
<comment type="caution">
    <text evidence="1">The sequence shown here is derived from an EMBL/GenBank/DDBJ whole genome shotgun (WGS) entry which is preliminary data.</text>
</comment>
<keyword evidence="2" id="KW-1185">Reference proteome</keyword>
<sequence>MKSTKSFIPIIIIVMPISSIQSQQDLEALGVVKKADDNMRGNTSQADIAVRIIRPS</sequence>
<evidence type="ECO:0000313" key="2">
    <source>
        <dbReference type="Proteomes" id="UP000324376"/>
    </source>
</evidence>
<evidence type="ECO:0000313" key="1">
    <source>
        <dbReference type="EMBL" id="TYP74318.1"/>
    </source>
</evidence>
<name>A0A5S5C6U1_9FLAO</name>
<reference evidence="1 2" key="1">
    <citation type="submission" date="2019-07" db="EMBL/GenBank/DDBJ databases">
        <title>Genomic Encyclopedia of Archaeal and Bacterial Type Strains, Phase II (KMG-II): from individual species to whole genera.</title>
        <authorList>
            <person name="Goeker M."/>
        </authorList>
    </citation>
    <scope>NUCLEOTIDE SEQUENCE [LARGE SCALE GENOMIC DNA]</scope>
    <source>
        <strain evidence="1 2">DSM 17527</strain>
    </source>
</reference>
<gene>
    <name evidence="1" type="ORF">BD809_104138</name>
</gene>
<dbReference type="AlphaFoldDB" id="A0A5S5C6U1"/>
<dbReference type="EMBL" id="VNHU01000004">
    <property type="protein sequence ID" value="TYP74318.1"/>
    <property type="molecule type" value="Genomic_DNA"/>
</dbReference>
<dbReference type="Proteomes" id="UP000324376">
    <property type="component" value="Unassembled WGS sequence"/>
</dbReference>